<keyword evidence="3" id="KW-0732">Signal</keyword>
<dbReference type="EMBL" id="CP036261">
    <property type="protein sequence ID" value="QDS88615.1"/>
    <property type="molecule type" value="Genomic_DNA"/>
</dbReference>
<evidence type="ECO:0000313" key="5">
    <source>
        <dbReference type="EMBL" id="QDS88615.1"/>
    </source>
</evidence>
<name>A0A517M167_9BACT</name>
<dbReference type="Gene3D" id="3.40.50.1820">
    <property type="entry name" value="alpha/beta hydrolase"/>
    <property type="match status" value="1"/>
</dbReference>
<feature type="domain" description="BD-FAE-like" evidence="4">
    <location>
        <begin position="72"/>
        <end position="183"/>
    </location>
</feature>
<dbReference type="PANTHER" id="PTHR48081:SF6">
    <property type="entry name" value="PEPTIDASE S9 PROLYL OLIGOPEPTIDASE CATALYTIC DOMAIN-CONTAINING PROTEIN"/>
    <property type="match status" value="1"/>
</dbReference>
<dbReference type="PANTHER" id="PTHR48081">
    <property type="entry name" value="AB HYDROLASE SUPERFAMILY PROTEIN C4A8.06C"/>
    <property type="match status" value="1"/>
</dbReference>
<protein>
    <submittedName>
        <fullName evidence="5">Acetylxylan esterase</fullName>
        <ecNumber evidence="5">3.1.1.72</ecNumber>
    </submittedName>
</protein>
<accession>A0A517M167</accession>
<organism evidence="5 6">
    <name type="scientific">Rosistilla ulvae</name>
    <dbReference type="NCBI Taxonomy" id="1930277"/>
    <lineage>
        <taxon>Bacteria</taxon>
        <taxon>Pseudomonadati</taxon>
        <taxon>Planctomycetota</taxon>
        <taxon>Planctomycetia</taxon>
        <taxon>Pirellulales</taxon>
        <taxon>Pirellulaceae</taxon>
        <taxon>Rosistilla</taxon>
    </lineage>
</organism>
<evidence type="ECO:0000256" key="2">
    <source>
        <dbReference type="SAM" id="MobiDB-lite"/>
    </source>
</evidence>
<gene>
    <name evidence="5" type="primary">axeA1_3</name>
    <name evidence="5" type="ORF">EC9_28060</name>
</gene>
<dbReference type="AlphaFoldDB" id="A0A517M167"/>
<dbReference type="InterPro" id="IPR050300">
    <property type="entry name" value="GDXG_lipolytic_enzyme"/>
</dbReference>
<dbReference type="OrthoDB" id="9794725at2"/>
<dbReference type="Pfam" id="PF20434">
    <property type="entry name" value="BD-FAE"/>
    <property type="match status" value="1"/>
</dbReference>
<dbReference type="RefSeq" id="WP_145345955.1">
    <property type="nucleotide sequence ID" value="NZ_CP036261.1"/>
</dbReference>
<evidence type="ECO:0000313" key="6">
    <source>
        <dbReference type="Proteomes" id="UP000319557"/>
    </source>
</evidence>
<dbReference type="EC" id="3.1.1.72" evidence="5"/>
<proteinExistence type="predicted"/>
<feature type="region of interest" description="Disordered" evidence="2">
    <location>
        <begin position="30"/>
        <end position="56"/>
    </location>
</feature>
<evidence type="ECO:0000256" key="3">
    <source>
        <dbReference type="SAM" id="SignalP"/>
    </source>
</evidence>
<dbReference type="InterPro" id="IPR049492">
    <property type="entry name" value="BD-FAE-like_dom"/>
</dbReference>
<sequence precursor="true">MKLLAWLLGCGFLICNASILSASEPEPSIRLWPQDAPGETKDIGPERQLPNRPQEERPIIRLTDIATPVLTLYRAPEPASTGTAVIVCPGGGYNILAYNHEGTEICEWLNSIGVTAILLKYRVPRRDTDAPHEIPLKDAQRAVRLVRSKADQWNINPDRIGMLGFSAGGHLTVMAGTHFRDTTYDPIDEADKLSPRPDFMIPIYPAYLVDTKNKSQLDPLVAVDSETPPTFTAISYDDADRAIGAALLLIAMKQNNVPCELHVYHKGGHGYGMRPSKNPVSQWPQRCQEWMVSMGLLP</sequence>
<evidence type="ECO:0000259" key="4">
    <source>
        <dbReference type="Pfam" id="PF20434"/>
    </source>
</evidence>
<feature type="signal peptide" evidence="3">
    <location>
        <begin position="1"/>
        <end position="22"/>
    </location>
</feature>
<evidence type="ECO:0000256" key="1">
    <source>
        <dbReference type="ARBA" id="ARBA00022801"/>
    </source>
</evidence>
<keyword evidence="1 5" id="KW-0378">Hydrolase</keyword>
<dbReference type="SUPFAM" id="SSF53474">
    <property type="entry name" value="alpha/beta-Hydrolases"/>
    <property type="match status" value="1"/>
</dbReference>
<dbReference type="GO" id="GO:0046555">
    <property type="term" value="F:acetylxylan esterase activity"/>
    <property type="evidence" value="ECO:0007669"/>
    <property type="project" value="UniProtKB-EC"/>
</dbReference>
<dbReference type="Proteomes" id="UP000319557">
    <property type="component" value="Chromosome"/>
</dbReference>
<keyword evidence="6" id="KW-1185">Reference proteome</keyword>
<dbReference type="InterPro" id="IPR029058">
    <property type="entry name" value="AB_hydrolase_fold"/>
</dbReference>
<reference evidence="5 6" key="1">
    <citation type="submission" date="2019-02" db="EMBL/GenBank/DDBJ databases">
        <title>Deep-cultivation of Planctomycetes and their phenomic and genomic characterization uncovers novel biology.</title>
        <authorList>
            <person name="Wiegand S."/>
            <person name="Jogler M."/>
            <person name="Boedeker C."/>
            <person name="Pinto D."/>
            <person name="Vollmers J."/>
            <person name="Rivas-Marin E."/>
            <person name="Kohn T."/>
            <person name="Peeters S.H."/>
            <person name="Heuer A."/>
            <person name="Rast P."/>
            <person name="Oberbeckmann S."/>
            <person name="Bunk B."/>
            <person name="Jeske O."/>
            <person name="Meyerdierks A."/>
            <person name="Storesund J.E."/>
            <person name="Kallscheuer N."/>
            <person name="Luecker S."/>
            <person name="Lage O.M."/>
            <person name="Pohl T."/>
            <person name="Merkel B.J."/>
            <person name="Hornburger P."/>
            <person name="Mueller R.-W."/>
            <person name="Bruemmer F."/>
            <person name="Labrenz M."/>
            <person name="Spormann A.M."/>
            <person name="Op den Camp H."/>
            <person name="Overmann J."/>
            <person name="Amann R."/>
            <person name="Jetten M.S.M."/>
            <person name="Mascher T."/>
            <person name="Medema M.H."/>
            <person name="Devos D.P."/>
            <person name="Kaster A.-K."/>
            <person name="Ovreas L."/>
            <person name="Rohde M."/>
            <person name="Galperin M.Y."/>
            <person name="Jogler C."/>
        </authorList>
    </citation>
    <scope>NUCLEOTIDE SEQUENCE [LARGE SCALE GENOMIC DNA]</scope>
    <source>
        <strain evidence="5 6">EC9</strain>
    </source>
</reference>
<feature type="chain" id="PRO_5021874906" evidence="3">
    <location>
        <begin position="23"/>
        <end position="298"/>
    </location>
</feature>
<dbReference type="KEGG" id="ruv:EC9_28060"/>